<feature type="region of interest" description="Disordered" evidence="1">
    <location>
        <begin position="117"/>
        <end position="178"/>
    </location>
</feature>
<dbReference type="Proteomes" id="UP000652761">
    <property type="component" value="Unassembled WGS sequence"/>
</dbReference>
<comment type="caution">
    <text evidence="2">The sequence shown here is derived from an EMBL/GenBank/DDBJ whole genome shotgun (WGS) entry which is preliminary data.</text>
</comment>
<protein>
    <submittedName>
        <fullName evidence="2">Uncharacterized protein</fullName>
    </submittedName>
</protein>
<evidence type="ECO:0000313" key="2">
    <source>
        <dbReference type="EMBL" id="MQL94000.1"/>
    </source>
</evidence>
<evidence type="ECO:0000313" key="3">
    <source>
        <dbReference type="Proteomes" id="UP000652761"/>
    </source>
</evidence>
<dbReference type="EMBL" id="NMUH01001620">
    <property type="protein sequence ID" value="MQL94000.1"/>
    <property type="molecule type" value="Genomic_DNA"/>
</dbReference>
<evidence type="ECO:0000256" key="1">
    <source>
        <dbReference type="SAM" id="MobiDB-lite"/>
    </source>
</evidence>
<proteinExistence type="predicted"/>
<feature type="non-terminal residue" evidence="2">
    <location>
        <position position="178"/>
    </location>
</feature>
<reference evidence="2" key="1">
    <citation type="submission" date="2017-07" db="EMBL/GenBank/DDBJ databases">
        <title>Taro Niue Genome Assembly and Annotation.</title>
        <authorList>
            <person name="Atibalentja N."/>
            <person name="Keating K."/>
            <person name="Fields C.J."/>
        </authorList>
    </citation>
    <scope>NUCLEOTIDE SEQUENCE</scope>
    <source>
        <strain evidence="2">Niue_2</strain>
        <tissue evidence="2">Leaf</tissue>
    </source>
</reference>
<keyword evidence="3" id="KW-1185">Reference proteome</keyword>
<organism evidence="2 3">
    <name type="scientific">Colocasia esculenta</name>
    <name type="common">Wild taro</name>
    <name type="synonym">Arum esculentum</name>
    <dbReference type="NCBI Taxonomy" id="4460"/>
    <lineage>
        <taxon>Eukaryota</taxon>
        <taxon>Viridiplantae</taxon>
        <taxon>Streptophyta</taxon>
        <taxon>Embryophyta</taxon>
        <taxon>Tracheophyta</taxon>
        <taxon>Spermatophyta</taxon>
        <taxon>Magnoliopsida</taxon>
        <taxon>Liliopsida</taxon>
        <taxon>Araceae</taxon>
        <taxon>Aroideae</taxon>
        <taxon>Colocasieae</taxon>
        <taxon>Colocasia</taxon>
    </lineage>
</organism>
<gene>
    <name evidence="2" type="ORF">Taro_026654</name>
</gene>
<accession>A0A843VK72</accession>
<sequence>MEQGLDSFFQDVECAMPLHGDEEVQEEDNVTRSEAARGERWVPPVGFLDRRWVPPVGFLVDRRWVPLVGYLVDRRWGASGWMFGPKVGATGWMFSGPEVGCLRLDLNRRHPLKMGKKPLKVESFTRGAKGKRVQRPLGEAKEGGSNPFQERERGSKTPSKLIPPSFYRSEGGEEGGDR</sequence>
<name>A0A843VK72_COLES</name>
<dbReference type="AlphaFoldDB" id="A0A843VK72"/>